<reference evidence="1 2" key="1">
    <citation type="submission" date="2015-04" db="EMBL/GenBank/DDBJ databases">
        <authorList>
            <person name="Syromyatnikov M.Y."/>
            <person name="Popov V.N."/>
        </authorList>
    </citation>
    <scope>NUCLEOTIDE SEQUENCE [LARGE SCALE GENOMIC DNA]</scope>
</reference>
<protein>
    <submittedName>
        <fullName evidence="1">CLUMA_CG012809, isoform A</fullName>
    </submittedName>
</protein>
<dbReference type="EMBL" id="CVRI01000051">
    <property type="protein sequence ID" value="CRK99489.1"/>
    <property type="molecule type" value="Genomic_DNA"/>
</dbReference>
<evidence type="ECO:0000313" key="1">
    <source>
        <dbReference type="EMBL" id="CRK99489.1"/>
    </source>
</evidence>
<dbReference type="Proteomes" id="UP000183832">
    <property type="component" value="Unassembled WGS sequence"/>
</dbReference>
<accession>A0A1J1ILZ5</accession>
<organism evidence="1 2">
    <name type="scientific">Clunio marinus</name>
    <dbReference type="NCBI Taxonomy" id="568069"/>
    <lineage>
        <taxon>Eukaryota</taxon>
        <taxon>Metazoa</taxon>
        <taxon>Ecdysozoa</taxon>
        <taxon>Arthropoda</taxon>
        <taxon>Hexapoda</taxon>
        <taxon>Insecta</taxon>
        <taxon>Pterygota</taxon>
        <taxon>Neoptera</taxon>
        <taxon>Endopterygota</taxon>
        <taxon>Diptera</taxon>
        <taxon>Nematocera</taxon>
        <taxon>Chironomoidea</taxon>
        <taxon>Chironomidae</taxon>
        <taxon>Clunio</taxon>
    </lineage>
</organism>
<gene>
    <name evidence="1" type="ORF">CLUMA_CG012809</name>
</gene>
<dbReference type="AlphaFoldDB" id="A0A1J1ILZ5"/>
<proteinExistence type="predicted"/>
<sequence length="64" mass="7432">MSRQQLAIKHCCLTNSLRLYQLCKDSNSFACEFDYSGERIPSMKNFPSLITEMGKCERSKVKQH</sequence>
<name>A0A1J1ILZ5_9DIPT</name>
<keyword evidence="2" id="KW-1185">Reference proteome</keyword>
<dbReference type="OrthoDB" id="419138at2759"/>
<evidence type="ECO:0000313" key="2">
    <source>
        <dbReference type="Proteomes" id="UP000183832"/>
    </source>
</evidence>